<feature type="transmembrane region" description="Helical" evidence="8">
    <location>
        <begin position="69"/>
        <end position="92"/>
    </location>
</feature>
<dbReference type="GO" id="GO:0005886">
    <property type="term" value="C:plasma membrane"/>
    <property type="evidence" value="ECO:0007669"/>
    <property type="project" value="UniProtKB-SubCell"/>
</dbReference>
<dbReference type="SMART" id="SM00382">
    <property type="entry name" value="AAA"/>
    <property type="match status" value="1"/>
</dbReference>
<dbReference type="GO" id="GO:0034040">
    <property type="term" value="F:ATPase-coupled lipid transmembrane transporter activity"/>
    <property type="evidence" value="ECO:0007669"/>
    <property type="project" value="TreeGrafter"/>
</dbReference>
<dbReference type="STRING" id="504797.SAMN05421678_107277"/>
<evidence type="ECO:0000256" key="4">
    <source>
        <dbReference type="ARBA" id="ARBA00022840"/>
    </source>
</evidence>
<evidence type="ECO:0000313" key="13">
    <source>
        <dbReference type="Proteomes" id="UP000533017"/>
    </source>
</evidence>
<dbReference type="PROSITE" id="PS50893">
    <property type="entry name" value="ABC_TRANSPORTER_2"/>
    <property type="match status" value="1"/>
</dbReference>
<evidence type="ECO:0000313" key="12">
    <source>
        <dbReference type="Proteomes" id="UP000199052"/>
    </source>
</evidence>
<comment type="subcellular location">
    <subcellularLocation>
        <location evidence="1">Cell membrane</location>
        <topology evidence="1">Multi-pass membrane protein</topology>
    </subcellularLocation>
</comment>
<sequence>MRTPLRNAGALAILFWRADRRLTLWLALLTVVLGLAPNATAVASGAFVGSVPGAVGHGPASPAGRQALTWLALVSLGFLAGGVGLAGSRLLCELMNTRLTQALAATVGRAALGTGDLTRLADPTVTADLAAVEEFERSDLHLQTAWSVRMLLTMRTAGLCAAGILATFAWWAPVVLVAGWSVTNVASHRWMRRGFTAVREDSGGALRRADYLRGLLVDAPAAKEIRVFGLAGWLGEEYTRTWRAAMEVVWRARRTNAWSLVAGTAALLACHGVVLAALVQRTGRGELGAGALTVYGLSVIGVGELGFLGPPQWRVARATALARQALDLSERLGPPPAAPSCGPPPAARPAVTVVPRGPASGPAPVEVRLTDVSFRYPGRPAPVVRRLDLRIPPGQSVAVVGANGAGKTTLTKLVCGLYPPSGGSVRLDGADPRASRTDGPTHGAPGRVAVVFQDFLRYELSLRDNVGLGSLPLLHDERALGEALRDAGGTSLLTDLPAGWDTILARGYDGGVDLSGGQWQKVALARALVAVRGGAGLLILDEPTANLDVRAETELFDRFLALTRDTTTILVTHRLASVRHVDRIVVLSDGKVAEDGDPDTLLAAGGRYARMFRLQAERFADHTDPADHADHADQPGAPTGGADA</sequence>
<dbReference type="PROSITE" id="PS00211">
    <property type="entry name" value="ABC_TRANSPORTER_1"/>
    <property type="match status" value="1"/>
</dbReference>
<dbReference type="Proteomes" id="UP000199052">
    <property type="component" value="Unassembled WGS sequence"/>
</dbReference>
<dbReference type="GO" id="GO:0016887">
    <property type="term" value="F:ATP hydrolysis activity"/>
    <property type="evidence" value="ECO:0007669"/>
    <property type="project" value="InterPro"/>
</dbReference>
<dbReference type="SUPFAM" id="SSF90123">
    <property type="entry name" value="ABC transporter transmembrane region"/>
    <property type="match status" value="1"/>
</dbReference>
<evidence type="ECO:0000313" key="10">
    <source>
        <dbReference type="EMBL" id="NYH83169.1"/>
    </source>
</evidence>
<dbReference type="SUPFAM" id="SSF52540">
    <property type="entry name" value="P-loop containing nucleoside triphosphate hydrolases"/>
    <property type="match status" value="1"/>
</dbReference>
<feature type="transmembrane region" description="Helical" evidence="8">
    <location>
        <begin position="159"/>
        <end position="182"/>
    </location>
</feature>
<gene>
    <name evidence="10" type="ORF">FHR37_002020</name>
    <name evidence="11" type="ORF">SAMN05421678_107277</name>
</gene>
<keyword evidence="6 8" id="KW-0472">Membrane</keyword>
<reference evidence="10 13" key="2">
    <citation type="submission" date="2020-07" db="EMBL/GenBank/DDBJ databases">
        <title>Sequencing the genomes of 1000 actinobacteria strains.</title>
        <authorList>
            <person name="Klenk H.-P."/>
        </authorList>
    </citation>
    <scope>NUCLEOTIDE SEQUENCE [LARGE SCALE GENOMIC DNA]</scope>
    <source>
        <strain evidence="10 13">DSM 45117</strain>
    </source>
</reference>
<proteinExistence type="predicted"/>
<dbReference type="GO" id="GO:0005524">
    <property type="term" value="F:ATP binding"/>
    <property type="evidence" value="ECO:0007669"/>
    <property type="project" value="UniProtKB-KW"/>
</dbReference>
<dbReference type="Pfam" id="PF00005">
    <property type="entry name" value="ABC_tran"/>
    <property type="match status" value="1"/>
</dbReference>
<evidence type="ECO:0000256" key="6">
    <source>
        <dbReference type="ARBA" id="ARBA00023136"/>
    </source>
</evidence>
<dbReference type="InterPro" id="IPR003439">
    <property type="entry name" value="ABC_transporter-like_ATP-bd"/>
</dbReference>
<feature type="domain" description="ABC transporter" evidence="9">
    <location>
        <begin position="367"/>
        <end position="614"/>
    </location>
</feature>
<evidence type="ECO:0000256" key="7">
    <source>
        <dbReference type="SAM" id="MobiDB-lite"/>
    </source>
</evidence>
<dbReference type="InterPro" id="IPR017871">
    <property type="entry name" value="ABC_transporter-like_CS"/>
</dbReference>
<organism evidence="11 12">
    <name type="scientific">Actinopolymorpha cephalotaxi</name>
    <dbReference type="NCBI Taxonomy" id="504797"/>
    <lineage>
        <taxon>Bacteria</taxon>
        <taxon>Bacillati</taxon>
        <taxon>Actinomycetota</taxon>
        <taxon>Actinomycetes</taxon>
        <taxon>Propionibacteriales</taxon>
        <taxon>Actinopolymorphaceae</taxon>
        <taxon>Actinopolymorpha</taxon>
    </lineage>
</organism>
<dbReference type="PANTHER" id="PTHR24221">
    <property type="entry name" value="ATP-BINDING CASSETTE SUB-FAMILY B"/>
    <property type="match status" value="1"/>
</dbReference>
<feature type="transmembrane region" description="Helical" evidence="8">
    <location>
        <begin position="257"/>
        <end position="279"/>
    </location>
</feature>
<feature type="transmembrane region" description="Helical" evidence="8">
    <location>
        <begin position="291"/>
        <end position="309"/>
    </location>
</feature>
<evidence type="ECO:0000259" key="9">
    <source>
        <dbReference type="PROSITE" id="PS50893"/>
    </source>
</evidence>
<dbReference type="InterPro" id="IPR036640">
    <property type="entry name" value="ABC1_TM_sf"/>
</dbReference>
<dbReference type="EMBL" id="JACBZA010000001">
    <property type="protein sequence ID" value="NYH83169.1"/>
    <property type="molecule type" value="Genomic_DNA"/>
</dbReference>
<dbReference type="AlphaFoldDB" id="A0A1I2TPE1"/>
<dbReference type="Proteomes" id="UP000533017">
    <property type="component" value="Unassembled WGS sequence"/>
</dbReference>
<protein>
    <submittedName>
        <fullName evidence="10">ATP-binding cassette subfamily B protein</fullName>
    </submittedName>
    <submittedName>
        <fullName evidence="11">ATP-binding cassette, subfamily B</fullName>
    </submittedName>
</protein>
<dbReference type="InterPro" id="IPR027417">
    <property type="entry name" value="P-loop_NTPase"/>
</dbReference>
<keyword evidence="5 8" id="KW-1133">Transmembrane helix</keyword>
<evidence type="ECO:0000256" key="8">
    <source>
        <dbReference type="SAM" id="Phobius"/>
    </source>
</evidence>
<feature type="region of interest" description="Disordered" evidence="7">
    <location>
        <begin position="624"/>
        <end position="644"/>
    </location>
</feature>
<evidence type="ECO:0000313" key="11">
    <source>
        <dbReference type="EMBL" id="SFG66778.1"/>
    </source>
</evidence>
<dbReference type="InterPro" id="IPR039421">
    <property type="entry name" value="Type_1_exporter"/>
</dbReference>
<dbReference type="EMBL" id="FOOI01000007">
    <property type="protein sequence ID" value="SFG66778.1"/>
    <property type="molecule type" value="Genomic_DNA"/>
</dbReference>
<dbReference type="Gene3D" id="3.40.50.300">
    <property type="entry name" value="P-loop containing nucleotide triphosphate hydrolases"/>
    <property type="match status" value="1"/>
</dbReference>
<dbReference type="PANTHER" id="PTHR24221:SF654">
    <property type="entry name" value="ATP-BINDING CASSETTE SUB-FAMILY B MEMBER 6"/>
    <property type="match status" value="1"/>
</dbReference>
<evidence type="ECO:0000256" key="2">
    <source>
        <dbReference type="ARBA" id="ARBA00022692"/>
    </source>
</evidence>
<dbReference type="RefSeq" id="WP_237768828.1">
    <property type="nucleotide sequence ID" value="NZ_FOOI01000007.1"/>
</dbReference>
<dbReference type="InterPro" id="IPR003593">
    <property type="entry name" value="AAA+_ATPase"/>
</dbReference>
<name>A0A1I2TPE1_9ACTN</name>
<dbReference type="Gene3D" id="1.20.1560.10">
    <property type="entry name" value="ABC transporter type 1, transmembrane domain"/>
    <property type="match status" value="1"/>
</dbReference>
<evidence type="ECO:0000256" key="3">
    <source>
        <dbReference type="ARBA" id="ARBA00022741"/>
    </source>
</evidence>
<evidence type="ECO:0000256" key="1">
    <source>
        <dbReference type="ARBA" id="ARBA00004651"/>
    </source>
</evidence>
<evidence type="ECO:0000256" key="5">
    <source>
        <dbReference type="ARBA" id="ARBA00022989"/>
    </source>
</evidence>
<keyword evidence="2 8" id="KW-0812">Transmembrane</keyword>
<keyword evidence="3" id="KW-0547">Nucleotide-binding</keyword>
<accession>A0A1I2TPE1</accession>
<keyword evidence="4 11" id="KW-0067">ATP-binding</keyword>
<feature type="compositionally biased region" description="Basic and acidic residues" evidence="7">
    <location>
        <begin position="624"/>
        <end position="633"/>
    </location>
</feature>
<dbReference type="CDD" id="cd03228">
    <property type="entry name" value="ABCC_MRP_Like"/>
    <property type="match status" value="1"/>
</dbReference>
<keyword evidence="13" id="KW-1185">Reference proteome</keyword>
<reference evidence="11 12" key="1">
    <citation type="submission" date="2016-10" db="EMBL/GenBank/DDBJ databases">
        <authorList>
            <person name="de Groot N.N."/>
        </authorList>
    </citation>
    <scope>NUCLEOTIDE SEQUENCE [LARGE SCALE GENOMIC DNA]</scope>
    <source>
        <strain evidence="11 12">CPCC 202808</strain>
    </source>
</reference>